<dbReference type="InterPro" id="IPR005720">
    <property type="entry name" value="Dihydroorotate_DH_cat"/>
</dbReference>
<dbReference type="PANTHER" id="PTHR48109:SF4">
    <property type="entry name" value="DIHYDROOROTATE DEHYDROGENASE (QUINONE), MITOCHONDRIAL"/>
    <property type="match status" value="1"/>
</dbReference>
<protein>
    <recommendedName>
        <fullName evidence="7 14">Dihydroorotate dehydrogenase (quinone)</fullName>
        <ecNumber evidence="6 14">1.3.5.2</ecNumber>
    </recommendedName>
</protein>
<keyword evidence="10" id="KW-0665">Pyrimidine biosynthesis</keyword>
<dbReference type="GO" id="GO:0106430">
    <property type="term" value="F:dihydroorotate dehydrogenase (quinone) activity"/>
    <property type="evidence" value="ECO:0007669"/>
    <property type="project" value="UniProtKB-EC"/>
</dbReference>
<dbReference type="Pfam" id="PF01180">
    <property type="entry name" value="DHO_dh"/>
    <property type="match status" value="1"/>
</dbReference>
<dbReference type="PIRSF" id="PIRSF000164">
    <property type="entry name" value="DHO_oxidase"/>
    <property type="match status" value="1"/>
</dbReference>
<dbReference type="NCBIfam" id="NF003652">
    <property type="entry name" value="PRK05286.2-5"/>
    <property type="match status" value="1"/>
</dbReference>
<evidence type="ECO:0000259" key="15">
    <source>
        <dbReference type="Pfam" id="PF01180"/>
    </source>
</evidence>
<keyword evidence="17" id="KW-1185">Reference proteome</keyword>
<comment type="catalytic activity">
    <reaction evidence="13">
        <text>(S)-dihydroorotate + a quinone = orotate + a quinol</text>
        <dbReference type="Rhea" id="RHEA:30187"/>
        <dbReference type="ChEBI" id="CHEBI:24646"/>
        <dbReference type="ChEBI" id="CHEBI:30839"/>
        <dbReference type="ChEBI" id="CHEBI:30864"/>
        <dbReference type="ChEBI" id="CHEBI:132124"/>
        <dbReference type="EC" id="1.3.5.2"/>
    </reaction>
</comment>
<dbReference type="PATRIC" id="fig|869719.3.peg.1448"/>
<dbReference type="InterPro" id="IPR013785">
    <property type="entry name" value="Aldolase_TIM"/>
</dbReference>
<keyword evidence="12" id="KW-0472">Membrane</keyword>
<dbReference type="PROSITE" id="PS00911">
    <property type="entry name" value="DHODEHASE_1"/>
    <property type="match status" value="1"/>
</dbReference>
<dbReference type="InterPro" id="IPR012135">
    <property type="entry name" value="Dihydroorotate_DH_1_2"/>
</dbReference>
<dbReference type="CDD" id="cd04738">
    <property type="entry name" value="DHOD_2_like"/>
    <property type="match status" value="1"/>
</dbReference>
<sequence length="342" mass="34490">MAALLPRLARSLDPETAHVLAIRMLAGWGAAGAPLAGAMPRLETRVAGVTFPNPVGLAAGLDKDARAVSGLMACGFGSVEVGTLTPRPQPGNPKPRLFRLAEDRAVINRMGFNNGGLAAGIARAAAATRRGGVLGINVGANKDAADRVADYVAGVRAAAPVADYVTINISSPNTPGLRDLQSGDALRDLLAACVAVRGTTPLFLKIAPDLDAAGIDGVAKAVIDHKVDALVIGNTTISRPPLSSAHAGETGGLSGAPLRSLAAAKLRDVRAATGGRVPLVAAGGIDSGAEAYARIRGGASLVQLYSALVYEGFGLPRRVVAELAALLARDGFASVGEAVGVD</sequence>
<dbReference type="OrthoDB" id="9802377at2"/>
<proteinExistence type="inferred from homology"/>
<dbReference type="PANTHER" id="PTHR48109">
    <property type="entry name" value="DIHYDROOROTATE DEHYDROGENASE (QUINONE), MITOCHONDRIAL-RELATED"/>
    <property type="match status" value="1"/>
</dbReference>
<comment type="caution">
    <text evidence="16">The sequence shown here is derived from an EMBL/GenBank/DDBJ whole genome shotgun (WGS) entry which is preliminary data.</text>
</comment>
<comment type="pathway">
    <text evidence="4">Pyrimidine metabolism; UMP biosynthesis via de novo pathway; orotate from (S)-dihydroorotate (quinone route): step 1/1.</text>
</comment>
<dbReference type="RefSeq" id="WP_058755597.1">
    <property type="nucleotide sequence ID" value="NZ_LDTB01000026.1"/>
</dbReference>
<evidence type="ECO:0000313" key="16">
    <source>
        <dbReference type="EMBL" id="KTT72435.1"/>
    </source>
</evidence>
<evidence type="ECO:0000256" key="6">
    <source>
        <dbReference type="ARBA" id="ARBA00012791"/>
    </source>
</evidence>
<dbReference type="InterPro" id="IPR050074">
    <property type="entry name" value="DHO_dehydrogenase"/>
</dbReference>
<organism evidence="16 17">
    <name type="scientific">Sphingomonas endophytica</name>
    <dbReference type="NCBI Taxonomy" id="869719"/>
    <lineage>
        <taxon>Bacteria</taxon>
        <taxon>Pseudomonadati</taxon>
        <taxon>Pseudomonadota</taxon>
        <taxon>Alphaproteobacteria</taxon>
        <taxon>Sphingomonadales</taxon>
        <taxon>Sphingomonadaceae</taxon>
        <taxon>Sphingomonas</taxon>
    </lineage>
</organism>
<dbReference type="InterPro" id="IPR001295">
    <property type="entry name" value="Dihydroorotate_DH_CS"/>
</dbReference>
<evidence type="ECO:0000256" key="5">
    <source>
        <dbReference type="ARBA" id="ARBA00005359"/>
    </source>
</evidence>
<evidence type="ECO:0000256" key="12">
    <source>
        <dbReference type="ARBA" id="ARBA00023136"/>
    </source>
</evidence>
<evidence type="ECO:0000256" key="1">
    <source>
        <dbReference type="ARBA" id="ARBA00001917"/>
    </source>
</evidence>
<gene>
    <name evidence="16" type="ORF">NS334_08790</name>
</gene>
<evidence type="ECO:0000256" key="9">
    <source>
        <dbReference type="ARBA" id="ARBA00022643"/>
    </source>
</evidence>
<dbReference type="NCBIfam" id="TIGR01036">
    <property type="entry name" value="pyrD_sub2"/>
    <property type="match status" value="1"/>
</dbReference>
<evidence type="ECO:0000256" key="13">
    <source>
        <dbReference type="ARBA" id="ARBA00048639"/>
    </source>
</evidence>
<feature type="domain" description="Dihydroorotate dehydrogenase catalytic" evidence="15">
    <location>
        <begin position="42"/>
        <end position="327"/>
    </location>
</feature>
<dbReference type="NCBIfam" id="NF003645">
    <property type="entry name" value="PRK05286.1-2"/>
    <property type="match status" value="1"/>
</dbReference>
<evidence type="ECO:0000256" key="3">
    <source>
        <dbReference type="ARBA" id="ARBA00004370"/>
    </source>
</evidence>
<dbReference type="Proteomes" id="UP000074310">
    <property type="component" value="Unassembled WGS sequence"/>
</dbReference>
<comment type="function">
    <text evidence="2">Catalyzes the conversion of dihydroorotate to orotate with quinone as electron acceptor.</text>
</comment>
<dbReference type="UniPathway" id="UPA00070">
    <property type="reaction ID" value="UER00946"/>
</dbReference>
<dbReference type="GO" id="GO:0006207">
    <property type="term" value="P:'de novo' pyrimidine nucleobase biosynthetic process"/>
    <property type="evidence" value="ECO:0007669"/>
    <property type="project" value="UniProtKB-UniRule"/>
</dbReference>
<dbReference type="AlphaFoldDB" id="A0A147I356"/>
<evidence type="ECO:0000256" key="8">
    <source>
        <dbReference type="ARBA" id="ARBA00022630"/>
    </source>
</evidence>
<dbReference type="PROSITE" id="PS00912">
    <property type="entry name" value="DHODEHASE_2"/>
    <property type="match status" value="1"/>
</dbReference>
<evidence type="ECO:0000313" key="17">
    <source>
        <dbReference type="Proteomes" id="UP000074310"/>
    </source>
</evidence>
<dbReference type="EMBL" id="LDTB01000026">
    <property type="protein sequence ID" value="KTT72435.1"/>
    <property type="molecule type" value="Genomic_DNA"/>
</dbReference>
<comment type="subcellular location">
    <subcellularLocation>
        <location evidence="3">Membrane</location>
    </subcellularLocation>
</comment>
<dbReference type="GO" id="GO:0016020">
    <property type="term" value="C:membrane"/>
    <property type="evidence" value="ECO:0007669"/>
    <property type="project" value="UniProtKB-SubCell"/>
</dbReference>
<dbReference type="SUPFAM" id="SSF51395">
    <property type="entry name" value="FMN-linked oxidoreductases"/>
    <property type="match status" value="1"/>
</dbReference>
<evidence type="ECO:0000256" key="10">
    <source>
        <dbReference type="ARBA" id="ARBA00022975"/>
    </source>
</evidence>
<comment type="similarity">
    <text evidence="5">Belongs to the dihydroorotate dehydrogenase family. Type 2 subfamily.</text>
</comment>
<reference evidence="16 17" key="1">
    <citation type="journal article" date="2016" name="Front. Microbiol.">
        <title>Genomic Resource of Rice Seed Associated Bacteria.</title>
        <authorList>
            <person name="Midha S."/>
            <person name="Bansal K."/>
            <person name="Sharma S."/>
            <person name="Kumar N."/>
            <person name="Patil P.P."/>
            <person name="Chaudhry V."/>
            <person name="Patil P.B."/>
        </authorList>
    </citation>
    <scope>NUCLEOTIDE SEQUENCE [LARGE SCALE GENOMIC DNA]</scope>
    <source>
        <strain evidence="16 17">NS334</strain>
    </source>
</reference>
<dbReference type="GO" id="GO:0044205">
    <property type="term" value="P:'de novo' UMP biosynthetic process"/>
    <property type="evidence" value="ECO:0007669"/>
    <property type="project" value="UniProtKB-UniPathway"/>
</dbReference>
<evidence type="ECO:0000256" key="4">
    <source>
        <dbReference type="ARBA" id="ARBA00005161"/>
    </source>
</evidence>
<keyword evidence="8" id="KW-0285">Flavoprotein</keyword>
<comment type="cofactor">
    <cofactor evidence="1">
        <name>FMN</name>
        <dbReference type="ChEBI" id="CHEBI:58210"/>
    </cofactor>
</comment>
<accession>A0A147I356</accession>
<keyword evidence="9" id="KW-0288">FMN</keyword>
<dbReference type="GO" id="GO:0005737">
    <property type="term" value="C:cytoplasm"/>
    <property type="evidence" value="ECO:0007669"/>
    <property type="project" value="InterPro"/>
</dbReference>
<name>A0A147I356_9SPHN</name>
<dbReference type="Gene3D" id="3.20.20.70">
    <property type="entry name" value="Aldolase class I"/>
    <property type="match status" value="1"/>
</dbReference>
<evidence type="ECO:0000256" key="7">
    <source>
        <dbReference type="ARBA" id="ARBA00018366"/>
    </source>
</evidence>
<evidence type="ECO:0000256" key="14">
    <source>
        <dbReference type="NCBIfam" id="TIGR01036"/>
    </source>
</evidence>
<keyword evidence="11" id="KW-0560">Oxidoreductase</keyword>
<dbReference type="EC" id="1.3.5.2" evidence="6 14"/>
<evidence type="ECO:0000256" key="2">
    <source>
        <dbReference type="ARBA" id="ARBA00003125"/>
    </source>
</evidence>
<dbReference type="InterPro" id="IPR005719">
    <property type="entry name" value="Dihydroorotate_DH_2"/>
</dbReference>
<evidence type="ECO:0000256" key="11">
    <source>
        <dbReference type="ARBA" id="ARBA00023002"/>
    </source>
</evidence>